<accession>F8NQA5</accession>
<evidence type="ECO:0000313" key="2">
    <source>
        <dbReference type="EMBL" id="EGO26565.1"/>
    </source>
</evidence>
<feature type="region of interest" description="Disordered" evidence="1">
    <location>
        <begin position="98"/>
        <end position="120"/>
    </location>
</feature>
<dbReference type="GeneID" id="18818623"/>
<dbReference type="HOGENOM" id="CLU_132760_0_0_1"/>
<dbReference type="AlphaFoldDB" id="F8NQA5"/>
<sequence length="159" mass="18291">MSSNSSNTVSTTDILTYRLNRNMVYVTPPRDMEQALEFARTVFPDELADVDRTRISFSVTVISGGRISAVGISPFAWSAIVPHLIRYEVIDVHVRRDNDAPPEYSHRESKRSSEKTPISYSPIPMQARARSCYRRLTTLGRNEKSREKATPLHWFQRFQ</sequence>
<protein>
    <submittedName>
        <fullName evidence="2">Uncharacterized protein</fullName>
    </submittedName>
</protein>
<name>F8NQA5_SERL9</name>
<dbReference type="Proteomes" id="UP000008064">
    <property type="component" value="Unassembled WGS sequence"/>
</dbReference>
<dbReference type="RefSeq" id="XP_007316738.1">
    <property type="nucleotide sequence ID" value="XM_007316676.1"/>
</dbReference>
<gene>
    <name evidence="2" type="ORF">SERLADRAFT_463759</name>
</gene>
<dbReference type="EMBL" id="GL945432">
    <property type="protein sequence ID" value="EGO26565.1"/>
    <property type="molecule type" value="Genomic_DNA"/>
</dbReference>
<feature type="compositionally biased region" description="Basic and acidic residues" evidence="1">
    <location>
        <begin position="98"/>
        <end position="114"/>
    </location>
</feature>
<dbReference type="OrthoDB" id="3198848at2759"/>
<evidence type="ECO:0000256" key="1">
    <source>
        <dbReference type="SAM" id="MobiDB-lite"/>
    </source>
</evidence>
<dbReference type="KEGG" id="sla:SERLADRAFT_463759"/>
<reference evidence="2" key="1">
    <citation type="submission" date="2011-04" db="EMBL/GenBank/DDBJ databases">
        <title>Evolution of plant cell wall degrading machinery underlies the functional diversity of forest fungi.</title>
        <authorList>
            <consortium name="US DOE Joint Genome Institute (JGI-PGF)"/>
            <person name="Eastwood D.C."/>
            <person name="Floudas D."/>
            <person name="Binder M."/>
            <person name="Majcherczyk A."/>
            <person name="Schneider P."/>
            <person name="Aerts A."/>
            <person name="Asiegbu F.O."/>
            <person name="Baker S.E."/>
            <person name="Barry K."/>
            <person name="Bendiksby M."/>
            <person name="Blumentritt M."/>
            <person name="Coutinho P.M."/>
            <person name="Cullen D."/>
            <person name="Cullen D."/>
            <person name="Gathman A."/>
            <person name="Goodell B."/>
            <person name="Henrissat B."/>
            <person name="Ihrmark K."/>
            <person name="Kauserud H."/>
            <person name="Kohler A."/>
            <person name="LaButti K."/>
            <person name="Lapidus A."/>
            <person name="Lavin J.L."/>
            <person name="Lee Y.-H."/>
            <person name="Lindquist E."/>
            <person name="Lilly W."/>
            <person name="Lucas S."/>
            <person name="Morin E."/>
            <person name="Murat C."/>
            <person name="Oguiza J.A."/>
            <person name="Park J."/>
            <person name="Pisabarro A.G."/>
            <person name="Riley R."/>
            <person name="Rosling A."/>
            <person name="Salamov A."/>
            <person name="Schmidt O."/>
            <person name="Schmutz J."/>
            <person name="Skrede I."/>
            <person name="Stenlid J."/>
            <person name="Wiebenga A."/>
            <person name="Xie X."/>
            <person name="Kues U."/>
            <person name="Hibbett D.S."/>
            <person name="Hoffmeister D."/>
            <person name="Hogberg N."/>
            <person name="Martin F."/>
            <person name="Grigoriev I.V."/>
            <person name="Watkinson S.C."/>
        </authorList>
    </citation>
    <scope>NUCLEOTIDE SEQUENCE</scope>
    <source>
        <strain evidence="2">S7.9</strain>
    </source>
</reference>
<organism>
    <name type="scientific">Serpula lacrymans var. lacrymans (strain S7.9)</name>
    <name type="common">Dry rot fungus</name>
    <dbReference type="NCBI Taxonomy" id="578457"/>
    <lineage>
        <taxon>Eukaryota</taxon>
        <taxon>Fungi</taxon>
        <taxon>Dikarya</taxon>
        <taxon>Basidiomycota</taxon>
        <taxon>Agaricomycotina</taxon>
        <taxon>Agaricomycetes</taxon>
        <taxon>Agaricomycetidae</taxon>
        <taxon>Boletales</taxon>
        <taxon>Coniophorineae</taxon>
        <taxon>Serpulaceae</taxon>
        <taxon>Serpula</taxon>
    </lineage>
</organism>
<proteinExistence type="predicted"/>